<dbReference type="AlphaFoldDB" id="A0A3M8K4X2"/>
<organism evidence="10 11">
    <name type="scientific">Corynebacterium alimapuense</name>
    <dbReference type="NCBI Taxonomy" id="1576874"/>
    <lineage>
        <taxon>Bacteria</taxon>
        <taxon>Bacillati</taxon>
        <taxon>Actinomycetota</taxon>
        <taxon>Actinomycetes</taxon>
        <taxon>Mycobacteriales</taxon>
        <taxon>Corynebacteriaceae</taxon>
        <taxon>Corynebacterium</taxon>
    </lineage>
</organism>
<dbReference type="CDD" id="cd13123">
    <property type="entry name" value="MATE_MurJ_like"/>
    <property type="match status" value="1"/>
</dbReference>
<keyword evidence="6 9" id="KW-1133">Transmembrane helix</keyword>
<feature type="transmembrane region" description="Helical" evidence="9">
    <location>
        <begin position="409"/>
        <end position="432"/>
    </location>
</feature>
<evidence type="ECO:0000256" key="6">
    <source>
        <dbReference type="ARBA" id="ARBA00022989"/>
    </source>
</evidence>
<dbReference type="CDD" id="cd13973">
    <property type="entry name" value="PK_MviN-like"/>
    <property type="match status" value="1"/>
</dbReference>
<evidence type="ECO:0000256" key="2">
    <source>
        <dbReference type="ARBA" id="ARBA00022475"/>
    </source>
</evidence>
<dbReference type="Gene3D" id="3.30.200.20">
    <property type="entry name" value="Phosphorylase Kinase, domain 1"/>
    <property type="match status" value="1"/>
</dbReference>
<dbReference type="Gene3D" id="1.10.510.10">
    <property type="entry name" value="Transferase(Phosphotransferase) domain 1"/>
    <property type="match status" value="1"/>
</dbReference>
<feature type="transmembrane region" description="Helical" evidence="9">
    <location>
        <begin position="347"/>
        <end position="367"/>
    </location>
</feature>
<evidence type="ECO:0000313" key="11">
    <source>
        <dbReference type="Proteomes" id="UP000266975"/>
    </source>
</evidence>
<comment type="subcellular location">
    <subcellularLocation>
        <location evidence="1">Cell membrane</location>
        <topology evidence="1">Multi-pass membrane protein</topology>
    </subcellularLocation>
</comment>
<dbReference type="InterPro" id="IPR004268">
    <property type="entry name" value="MurJ"/>
</dbReference>
<dbReference type="Pfam" id="PF03023">
    <property type="entry name" value="MurJ"/>
    <property type="match status" value="1"/>
</dbReference>
<feature type="transmembrane region" description="Helical" evidence="9">
    <location>
        <begin position="833"/>
        <end position="856"/>
    </location>
</feature>
<feature type="transmembrane region" description="Helical" evidence="9">
    <location>
        <begin position="227"/>
        <end position="247"/>
    </location>
</feature>
<dbReference type="InterPro" id="IPR051050">
    <property type="entry name" value="Lipid_II_flippase_MurJ/MviN"/>
</dbReference>
<dbReference type="PANTHER" id="PTHR47019:SF1">
    <property type="entry name" value="LIPID II FLIPPASE MURJ"/>
    <property type="match status" value="1"/>
</dbReference>
<feature type="transmembrane region" description="Helical" evidence="9">
    <location>
        <begin position="379"/>
        <end position="403"/>
    </location>
</feature>
<dbReference type="Proteomes" id="UP000266975">
    <property type="component" value="Unassembled WGS sequence"/>
</dbReference>
<dbReference type="GO" id="GO:0008360">
    <property type="term" value="P:regulation of cell shape"/>
    <property type="evidence" value="ECO:0007669"/>
    <property type="project" value="UniProtKB-KW"/>
</dbReference>
<evidence type="ECO:0000256" key="5">
    <source>
        <dbReference type="ARBA" id="ARBA00022984"/>
    </source>
</evidence>
<feature type="transmembrane region" description="Helical" evidence="9">
    <location>
        <begin position="485"/>
        <end position="507"/>
    </location>
</feature>
<reference evidence="10 11" key="1">
    <citation type="submission" date="2018-02" db="EMBL/GenBank/DDBJ databases">
        <title>Corynebacterium alimpuense sp. nov., a marine obligate actinomycete isolated from sediments of Valparaiso bay, Chile.</title>
        <authorList>
            <person name="Claverias F."/>
            <person name="Gonzales-Siles L."/>
            <person name="Salva-Serra F."/>
            <person name="Inganaes E."/>
            <person name="Molin K."/>
            <person name="Cumsille A."/>
            <person name="Undabarrena A."/>
            <person name="Couve E."/>
            <person name="Moore E.R.B."/>
            <person name="Gomila M."/>
            <person name="Camara B."/>
        </authorList>
    </citation>
    <scope>NUCLEOTIDE SEQUENCE [LARGE SCALE GENOMIC DNA]</scope>
    <source>
        <strain evidence="10 11">CCUG 69366</strain>
    </source>
</reference>
<keyword evidence="11" id="KW-1185">Reference proteome</keyword>
<feature type="transmembrane region" description="Helical" evidence="9">
    <location>
        <begin position="186"/>
        <end position="207"/>
    </location>
</feature>
<dbReference type="PANTHER" id="PTHR47019">
    <property type="entry name" value="LIPID II FLIPPASE MURJ"/>
    <property type="match status" value="1"/>
</dbReference>
<feature type="transmembrane region" description="Helical" evidence="9">
    <location>
        <begin position="267"/>
        <end position="286"/>
    </location>
</feature>
<evidence type="ECO:0000256" key="4">
    <source>
        <dbReference type="ARBA" id="ARBA00022960"/>
    </source>
</evidence>
<dbReference type="GO" id="GO:0015648">
    <property type="term" value="F:lipid-linked peptidoglycan transporter activity"/>
    <property type="evidence" value="ECO:0007669"/>
    <property type="project" value="TreeGrafter"/>
</dbReference>
<dbReference type="EMBL" id="PTJO01000006">
    <property type="protein sequence ID" value="RNE48273.1"/>
    <property type="molecule type" value="Genomic_DNA"/>
</dbReference>
<feature type="transmembrane region" description="Helical" evidence="9">
    <location>
        <begin position="307"/>
        <end position="327"/>
    </location>
</feature>
<proteinExistence type="predicted"/>
<accession>A0A3M8K4X2</accession>
<evidence type="ECO:0000256" key="9">
    <source>
        <dbReference type="SAM" id="Phobius"/>
    </source>
</evidence>
<evidence type="ECO:0000256" key="8">
    <source>
        <dbReference type="SAM" id="MobiDB-lite"/>
    </source>
</evidence>
<evidence type="ECO:0000256" key="7">
    <source>
        <dbReference type="ARBA" id="ARBA00023136"/>
    </source>
</evidence>
<evidence type="ECO:0000256" key="1">
    <source>
        <dbReference type="ARBA" id="ARBA00004651"/>
    </source>
</evidence>
<feature type="transmembrane region" description="Helical" evidence="9">
    <location>
        <begin position="117"/>
        <end position="136"/>
    </location>
</feature>
<keyword evidence="2" id="KW-1003">Cell membrane</keyword>
<keyword evidence="7 9" id="KW-0472">Membrane</keyword>
<gene>
    <name evidence="10" type="ORF">C5L39_09580</name>
</gene>
<dbReference type="OrthoDB" id="9786339at2"/>
<dbReference type="PRINTS" id="PR01806">
    <property type="entry name" value="VIRFACTRMVIN"/>
</dbReference>
<keyword evidence="4" id="KW-0133">Cell shape</keyword>
<dbReference type="GO" id="GO:0005886">
    <property type="term" value="C:plasma membrane"/>
    <property type="evidence" value="ECO:0007669"/>
    <property type="project" value="UniProtKB-SubCell"/>
</dbReference>
<feature type="region of interest" description="Disordered" evidence="8">
    <location>
        <begin position="887"/>
        <end position="909"/>
    </location>
</feature>
<protein>
    <submittedName>
        <fullName evidence="10">Murein biosynthesis protein MurJ</fullName>
    </submittedName>
</protein>
<evidence type="ECO:0000256" key="3">
    <source>
        <dbReference type="ARBA" id="ARBA00022692"/>
    </source>
</evidence>
<feature type="transmembrane region" description="Helical" evidence="9">
    <location>
        <begin position="148"/>
        <end position="166"/>
    </location>
</feature>
<feature type="transmembrane region" description="Helical" evidence="9">
    <location>
        <begin position="40"/>
        <end position="59"/>
    </location>
</feature>
<feature type="transmembrane region" description="Helical" evidence="9">
    <location>
        <begin position="444"/>
        <end position="465"/>
    </location>
</feature>
<evidence type="ECO:0000313" key="10">
    <source>
        <dbReference type="EMBL" id="RNE48273.1"/>
    </source>
</evidence>
<sequence>MAIATLISRMTGFLRNLLIGAALGPAVASAFNTANTLPNLITEIVLGAVLTSLVVPVLIRAEKEDPDKGAAFFRRLFTLSATLLIVVTLISVAAASLLTRLALDPDGRVNVVQSTSFAFLLLPQIFFYGIFALFMAVLNTKGVFKPGAWAPVANNVVSIAVLIAYWTIPGSLDPNAPAGLSDPHVLLLGLGTTLGVVVQTAIMLPSLRRAGIDLRPLWGIDTRLKQFGKMAVAIIVYVAISQAGYLVTTRIASVADAAAPIIYQQAWLLLQVPYGIIGVTLLTAIMPRLSRNAADGDDKAVVGDLNLAAKLTFIALIPVVVFFTAFGPQIGNALFAYGAFDPESATLLGLTLSSSAFTLLPYALVLLHLRVFYAREEAWTPTLIIAGITATKILLSMLAPLVADSPSRVVILLGAANGFGFLAGAVIGSLLLRRKLGNLGVRSLLRTTLWAAAASLIGIAVALLADFFLLSLAGTQLQALGSIGFLLRMGLVGVVFLIITGIALSFSRLPEVQNLGRALGRIPGLSRFIHPNTDREIKLEQPTDSELSSQLLAMDSFNSSPVPPPMSAGVVRGPRLVPGAPVSDGRFRLLADHGSVPGARFWQAQELATGRKVALTFVDTTGNAPLAPATPAAAAGVASEVSRRTRKLADLEHSGIATGIEVLAYRSGCLIVADWVPGSPLKTVAEEDGPLDPQAIALAVAPLADAAAAAHAAKTPLGLDNRARIRISTDGAAILAFPAVLVDSSVEADRRSVASTLALLASSSSGLNDLVSAAREKDVDMQELAHQLWQFGGVKYGEQPVEEMLVVEAEPSPHPSAQPGFGSKSYSGKMTALIALLAIGAVMLVASLTVSLTSLFSNEADNSPGLSETIQDSQTGTITRPLPIVQPLSSASDPEVADNEQETTWSTDDFPDGVVLNLQDLAYVERVLIQTTSEGASFEIYAIPANTEPSTVTGTAGLSILAEGIFRDGRNNIEFTREVATDGILVWITDPADGESSAEITEVQVIGRNEEAGAPLVS</sequence>
<keyword evidence="5" id="KW-0573">Peptidoglycan synthesis</keyword>
<feature type="transmembrane region" description="Helical" evidence="9">
    <location>
        <begin position="71"/>
        <end position="97"/>
    </location>
</feature>
<dbReference type="GO" id="GO:0009252">
    <property type="term" value="P:peptidoglycan biosynthetic process"/>
    <property type="evidence" value="ECO:0007669"/>
    <property type="project" value="UniProtKB-KW"/>
</dbReference>
<keyword evidence="3 9" id="KW-0812">Transmembrane</keyword>
<dbReference type="GO" id="GO:0034204">
    <property type="term" value="P:lipid translocation"/>
    <property type="evidence" value="ECO:0007669"/>
    <property type="project" value="TreeGrafter"/>
</dbReference>
<name>A0A3M8K4X2_9CORY</name>
<comment type="caution">
    <text evidence="10">The sequence shown here is derived from an EMBL/GenBank/DDBJ whole genome shotgun (WGS) entry which is preliminary data.</text>
</comment>